<dbReference type="PANTHER" id="PTHR24024:SF18">
    <property type="entry name" value="SHORT-CHAIN COLLAGEN C4-LIKE"/>
    <property type="match status" value="1"/>
</dbReference>
<keyword evidence="3" id="KW-1185">Reference proteome</keyword>
<evidence type="ECO:0000313" key="3">
    <source>
        <dbReference type="Proteomes" id="UP001195483"/>
    </source>
</evidence>
<feature type="chain" id="PRO_5042051537" description="Short-chain collagen C4-like" evidence="1">
    <location>
        <begin position="21"/>
        <end position="240"/>
    </location>
</feature>
<protein>
    <recommendedName>
        <fullName evidence="4">Short-chain collagen C4-like</fullName>
    </recommendedName>
</protein>
<organism evidence="2 3">
    <name type="scientific">Potamilus streckersoni</name>
    <dbReference type="NCBI Taxonomy" id="2493646"/>
    <lineage>
        <taxon>Eukaryota</taxon>
        <taxon>Metazoa</taxon>
        <taxon>Spiralia</taxon>
        <taxon>Lophotrochozoa</taxon>
        <taxon>Mollusca</taxon>
        <taxon>Bivalvia</taxon>
        <taxon>Autobranchia</taxon>
        <taxon>Heteroconchia</taxon>
        <taxon>Palaeoheterodonta</taxon>
        <taxon>Unionida</taxon>
        <taxon>Unionoidea</taxon>
        <taxon>Unionidae</taxon>
        <taxon>Ambleminae</taxon>
        <taxon>Lampsilini</taxon>
        <taxon>Potamilus</taxon>
    </lineage>
</organism>
<evidence type="ECO:0000256" key="1">
    <source>
        <dbReference type="SAM" id="SignalP"/>
    </source>
</evidence>
<dbReference type="InterPro" id="IPR051077">
    <property type="entry name" value="Ca-dependent_lectin"/>
</dbReference>
<keyword evidence="1" id="KW-0732">Signal</keyword>
<reference evidence="2" key="2">
    <citation type="journal article" date="2021" name="Genome Biol. Evol.">
        <title>Developing a high-quality reference genome for a parasitic bivalve with doubly uniparental inheritance (Bivalvia: Unionida).</title>
        <authorList>
            <person name="Smith C.H."/>
        </authorList>
    </citation>
    <scope>NUCLEOTIDE SEQUENCE</scope>
    <source>
        <strain evidence="2">CHS0354</strain>
        <tissue evidence="2">Mantle</tissue>
    </source>
</reference>
<dbReference type="EMBL" id="JAEAOA010000895">
    <property type="protein sequence ID" value="KAK3587948.1"/>
    <property type="molecule type" value="Genomic_DNA"/>
</dbReference>
<gene>
    <name evidence="2" type="ORF">CHS0354_014463</name>
</gene>
<evidence type="ECO:0000313" key="2">
    <source>
        <dbReference type="EMBL" id="KAK3587948.1"/>
    </source>
</evidence>
<accession>A0AAE0SAC6</accession>
<reference evidence="2" key="3">
    <citation type="submission" date="2023-05" db="EMBL/GenBank/DDBJ databases">
        <authorList>
            <person name="Smith C.H."/>
        </authorList>
    </citation>
    <scope>NUCLEOTIDE SEQUENCE</scope>
    <source>
        <strain evidence="2">CHS0354</strain>
        <tissue evidence="2">Mantle</tissue>
    </source>
</reference>
<comment type="caution">
    <text evidence="2">The sequence shown here is derived from an EMBL/GenBank/DDBJ whole genome shotgun (WGS) entry which is preliminary data.</text>
</comment>
<dbReference type="PANTHER" id="PTHR24024">
    <property type="entry name" value="PULMONARY SURFACTANT-ASSOCIATED PROTEIN A"/>
    <property type="match status" value="1"/>
</dbReference>
<dbReference type="GO" id="GO:0005615">
    <property type="term" value="C:extracellular space"/>
    <property type="evidence" value="ECO:0007669"/>
    <property type="project" value="TreeGrafter"/>
</dbReference>
<dbReference type="AlphaFoldDB" id="A0AAE0SAC6"/>
<dbReference type="Proteomes" id="UP001195483">
    <property type="component" value="Unassembled WGS sequence"/>
</dbReference>
<evidence type="ECO:0008006" key="4">
    <source>
        <dbReference type="Google" id="ProtNLM"/>
    </source>
</evidence>
<feature type="signal peptide" evidence="1">
    <location>
        <begin position="1"/>
        <end position="20"/>
    </location>
</feature>
<sequence>MFSILCSLCAILAISKPTQAIPSLEPNDNTNRAIEKTVLERLIRIERIIQRLVKDTSQGHASTYVRWGKTTCPGNDTELVYKGFAAGSHFQHSGGAADFVCLPDVPTWGKHVGGTGYAGFIYGAEYELYSGSNPFSTVSIEDDASCCVCRPPRTTTIMVPGRTDCYTGWNQEYTGYLMSGYYGHAGNSNYVCVDANSDPGLGGFTNYNGHLMYVVQAQCGSLPCPPYVQGRVIACVVCSK</sequence>
<proteinExistence type="predicted"/>
<reference evidence="2" key="1">
    <citation type="journal article" date="2021" name="Genome Biol. Evol.">
        <title>A High-Quality Reference Genome for a Parasitic Bivalve with Doubly Uniparental Inheritance (Bivalvia: Unionida).</title>
        <authorList>
            <person name="Smith C.H."/>
        </authorList>
    </citation>
    <scope>NUCLEOTIDE SEQUENCE</scope>
    <source>
        <strain evidence="2">CHS0354</strain>
    </source>
</reference>
<name>A0AAE0SAC6_9BIVA</name>